<sequence length="170" mass="19397">MSGRRRGGLPGMKLLLGLVIVLAVWLGWRNVSGLFHSGDDKQAQAVVEQFYEFEQRGDYGSAWDLFHPEMQKRFDKANYIQNRAHVMMQDFGVNTFDVHIGSATRVADWKMAEGAASIPVVYQFNVEEAFHSEYGNFTIVQPCYAAYDSGKWKLLWSYQQTHTGNAQNLH</sequence>
<gene>
    <name evidence="1" type="ORF">EJC50_10345</name>
</gene>
<dbReference type="EMBL" id="CP034437">
    <property type="protein sequence ID" value="AZN40012.1"/>
    <property type="molecule type" value="Genomic_DNA"/>
</dbReference>
<reference evidence="2" key="1">
    <citation type="submission" date="2018-12" db="EMBL/GenBank/DDBJ databases">
        <title>Genome sequence of Peanibacillus sp.</title>
        <authorList>
            <person name="Subramani G."/>
            <person name="Srinivasan S."/>
            <person name="Kim M.K."/>
        </authorList>
    </citation>
    <scope>NUCLEOTIDE SEQUENCE [LARGE SCALE GENOMIC DNA]</scope>
    <source>
        <strain evidence="2">18JY67-1</strain>
    </source>
</reference>
<organism evidence="1 2">
    <name type="scientific">Paenibacillus albus</name>
    <dbReference type="NCBI Taxonomy" id="2495582"/>
    <lineage>
        <taxon>Bacteria</taxon>
        <taxon>Bacillati</taxon>
        <taxon>Bacillota</taxon>
        <taxon>Bacilli</taxon>
        <taxon>Bacillales</taxon>
        <taxon>Paenibacillaceae</taxon>
        <taxon>Paenibacillus</taxon>
    </lineage>
</organism>
<evidence type="ECO:0000313" key="1">
    <source>
        <dbReference type="EMBL" id="AZN40012.1"/>
    </source>
</evidence>
<dbReference type="RefSeq" id="WP_126015158.1">
    <property type="nucleotide sequence ID" value="NZ_CP034437.1"/>
</dbReference>
<dbReference type="AlphaFoldDB" id="A0A3Q8X5C7"/>
<evidence type="ECO:0008006" key="3">
    <source>
        <dbReference type="Google" id="ProtNLM"/>
    </source>
</evidence>
<proteinExistence type="predicted"/>
<keyword evidence="2" id="KW-1185">Reference proteome</keyword>
<dbReference type="InterPro" id="IPR032710">
    <property type="entry name" value="NTF2-like_dom_sf"/>
</dbReference>
<evidence type="ECO:0000313" key="2">
    <source>
        <dbReference type="Proteomes" id="UP000272528"/>
    </source>
</evidence>
<protein>
    <recommendedName>
        <fullName evidence="3">DUF4440 domain-containing protein</fullName>
    </recommendedName>
</protein>
<dbReference type="KEGG" id="palb:EJC50_10345"/>
<dbReference type="OrthoDB" id="2720594at2"/>
<accession>A0A3Q8X5C7</accession>
<dbReference type="SUPFAM" id="SSF54427">
    <property type="entry name" value="NTF2-like"/>
    <property type="match status" value="1"/>
</dbReference>
<dbReference type="Proteomes" id="UP000272528">
    <property type="component" value="Chromosome"/>
</dbReference>
<name>A0A3Q8X5C7_9BACL</name>